<dbReference type="RefSeq" id="WP_186816138.1">
    <property type="nucleotide sequence ID" value="NZ_BJXB01000020.1"/>
</dbReference>
<dbReference type="InterPro" id="IPR014729">
    <property type="entry name" value="Rossmann-like_a/b/a_fold"/>
</dbReference>
<dbReference type="PANTHER" id="PTHR46268:SF6">
    <property type="entry name" value="UNIVERSAL STRESS PROTEIN UP12"/>
    <property type="match status" value="1"/>
</dbReference>
<gene>
    <name evidence="3" type="ORF">DC3_39730</name>
</gene>
<organism evidence="3 4">
    <name type="scientific">Deinococcus cellulosilyticus (strain DSM 18568 / NBRC 106333 / KACC 11606 / 5516J-15)</name>
    <dbReference type="NCBI Taxonomy" id="1223518"/>
    <lineage>
        <taxon>Bacteria</taxon>
        <taxon>Thermotogati</taxon>
        <taxon>Deinococcota</taxon>
        <taxon>Deinococci</taxon>
        <taxon>Deinococcales</taxon>
        <taxon>Deinococcaceae</taxon>
        <taxon>Deinococcus</taxon>
    </lineage>
</organism>
<protein>
    <recommendedName>
        <fullName evidence="2">UspA domain-containing protein</fullName>
    </recommendedName>
</protein>
<comment type="caution">
    <text evidence="3">The sequence shown here is derived from an EMBL/GenBank/DDBJ whole genome shotgun (WGS) entry which is preliminary data.</text>
</comment>
<sequence length="141" mass="15684">MKRILVPTDFSASAQKALELARHLCPQAKIGVLHVFDASAMYAPYADGIGPLYLMEEANKGLQTETLHRLREWCQKGEESWQVVGQPAEAILREAKEFQADGIFMGTHGRRGFSHLLFGSVAEQVVRQSPVPVMVVRAVEH</sequence>
<feature type="domain" description="UspA" evidence="2">
    <location>
        <begin position="1"/>
        <end position="137"/>
    </location>
</feature>
<keyword evidence="4" id="KW-1185">Reference proteome</keyword>
<evidence type="ECO:0000313" key="3">
    <source>
        <dbReference type="EMBL" id="GEM48338.1"/>
    </source>
</evidence>
<evidence type="ECO:0000259" key="2">
    <source>
        <dbReference type="Pfam" id="PF00582"/>
    </source>
</evidence>
<evidence type="ECO:0000313" key="4">
    <source>
        <dbReference type="Proteomes" id="UP000321306"/>
    </source>
</evidence>
<dbReference type="SUPFAM" id="SSF52402">
    <property type="entry name" value="Adenine nucleotide alpha hydrolases-like"/>
    <property type="match status" value="1"/>
</dbReference>
<dbReference type="Proteomes" id="UP000321306">
    <property type="component" value="Unassembled WGS sequence"/>
</dbReference>
<dbReference type="PRINTS" id="PR01438">
    <property type="entry name" value="UNVRSLSTRESS"/>
</dbReference>
<dbReference type="PANTHER" id="PTHR46268">
    <property type="entry name" value="STRESS RESPONSE PROTEIN NHAX"/>
    <property type="match status" value="1"/>
</dbReference>
<dbReference type="InterPro" id="IPR006015">
    <property type="entry name" value="Universal_stress_UspA"/>
</dbReference>
<evidence type="ECO:0000256" key="1">
    <source>
        <dbReference type="ARBA" id="ARBA00008791"/>
    </source>
</evidence>
<dbReference type="EMBL" id="BJXB01000020">
    <property type="protein sequence ID" value="GEM48338.1"/>
    <property type="molecule type" value="Genomic_DNA"/>
</dbReference>
<dbReference type="Gene3D" id="3.40.50.620">
    <property type="entry name" value="HUPs"/>
    <property type="match status" value="1"/>
</dbReference>
<reference evidence="3 4" key="1">
    <citation type="submission" date="2019-07" db="EMBL/GenBank/DDBJ databases">
        <title>Whole genome shotgun sequence of Deinococcus cellulosilyticus NBRC 106333.</title>
        <authorList>
            <person name="Hosoyama A."/>
            <person name="Uohara A."/>
            <person name="Ohji S."/>
            <person name="Ichikawa N."/>
        </authorList>
    </citation>
    <scope>NUCLEOTIDE SEQUENCE [LARGE SCALE GENOMIC DNA]</scope>
    <source>
        <strain evidence="3 4">NBRC 106333</strain>
    </source>
</reference>
<dbReference type="Pfam" id="PF00582">
    <property type="entry name" value="Usp"/>
    <property type="match status" value="1"/>
</dbReference>
<name>A0A511N786_DEIC1</name>
<proteinExistence type="inferred from homology"/>
<accession>A0A511N786</accession>
<dbReference type="CDD" id="cd00293">
    <property type="entry name" value="USP-like"/>
    <property type="match status" value="1"/>
</dbReference>
<dbReference type="InterPro" id="IPR006016">
    <property type="entry name" value="UspA"/>
</dbReference>
<comment type="similarity">
    <text evidence="1">Belongs to the universal stress protein A family.</text>
</comment>
<dbReference type="AlphaFoldDB" id="A0A511N786"/>